<evidence type="ECO:0000256" key="7">
    <source>
        <dbReference type="HAMAP-Rule" id="MF_00902"/>
    </source>
</evidence>
<feature type="transmembrane region" description="Helical" evidence="7">
    <location>
        <begin position="163"/>
        <end position="191"/>
    </location>
</feature>
<dbReference type="GO" id="GO:0043953">
    <property type="term" value="P:protein transport by the Tat complex"/>
    <property type="evidence" value="ECO:0007669"/>
    <property type="project" value="UniProtKB-UniRule"/>
</dbReference>
<dbReference type="Proteomes" id="UP000000771">
    <property type="component" value="Chromosome"/>
</dbReference>
<keyword evidence="2 7" id="KW-0812">Transmembrane</keyword>
<dbReference type="HAMAP" id="MF_00902">
    <property type="entry name" value="TatC"/>
    <property type="match status" value="1"/>
</dbReference>
<keyword evidence="4 7" id="KW-1133">Transmembrane helix</keyword>
<organism evidence="8 9">
    <name type="scientific">Acidimicrobium ferrooxidans (strain DSM 10331 / JCM 15462 / NBRC 103882 / ICP)</name>
    <dbReference type="NCBI Taxonomy" id="525909"/>
    <lineage>
        <taxon>Bacteria</taxon>
        <taxon>Bacillati</taxon>
        <taxon>Actinomycetota</taxon>
        <taxon>Acidimicrobiia</taxon>
        <taxon>Acidimicrobiales</taxon>
        <taxon>Acidimicrobiaceae</taxon>
        <taxon>Acidimicrobium</taxon>
    </lineage>
</organism>
<dbReference type="eggNOG" id="COG0805">
    <property type="taxonomic scope" value="Bacteria"/>
</dbReference>
<feature type="transmembrane region" description="Helical" evidence="7">
    <location>
        <begin position="225"/>
        <end position="246"/>
    </location>
</feature>
<feature type="transmembrane region" description="Helical" evidence="7">
    <location>
        <begin position="29"/>
        <end position="47"/>
    </location>
</feature>
<feature type="transmembrane region" description="Helical" evidence="7">
    <location>
        <begin position="118"/>
        <end position="139"/>
    </location>
</feature>
<feature type="transmembrane region" description="Helical" evidence="7">
    <location>
        <begin position="203"/>
        <end position="219"/>
    </location>
</feature>
<keyword evidence="7" id="KW-0813">Transport</keyword>
<evidence type="ECO:0000256" key="4">
    <source>
        <dbReference type="ARBA" id="ARBA00022989"/>
    </source>
</evidence>
<dbReference type="Pfam" id="PF00902">
    <property type="entry name" value="TatC"/>
    <property type="match status" value="1"/>
</dbReference>
<dbReference type="GO" id="GO:0065002">
    <property type="term" value="P:intracellular protein transmembrane transport"/>
    <property type="evidence" value="ECO:0007669"/>
    <property type="project" value="TreeGrafter"/>
</dbReference>
<name>C7LYQ4_ACIFD</name>
<evidence type="ECO:0000256" key="2">
    <source>
        <dbReference type="ARBA" id="ARBA00022692"/>
    </source>
</evidence>
<feature type="transmembrane region" description="Helical" evidence="7">
    <location>
        <begin position="84"/>
        <end position="106"/>
    </location>
</feature>
<dbReference type="PANTHER" id="PTHR30371:SF0">
    <property type="entry name" value="SEC-INDEPENDENT PROTEIN TRANSLOCASE PROTEIN TATC, CHLOROPLASTIC-RELATED"/>
    <property type="match status" value="1"/>
</dbReference>
<keyword evidence="5 7" id="KW-0811">Translocation</keyword>
<comment type="subcellular location">
    <subcellularLocation>
        <location evidence="7">Cell membrane</location>
        <topology evidence="7">Multi-pass membrane protein</topology>
    </subcellularLocation>
    <subcellularLocation>
        <location evidence="1">Membrane</location>
        <topology evidence="1">Multi-pass membrane protein</topology>
    </subcellularLocation>
</comment>
<dbReference type="GO" id="GO:0009977">
    <property type="term" value="F:proton motive force dependent protein transmembrane transporter activity"/>
    <property type="evidence" value="ECO:0007669"/>
    <property type="project" value="TreeGrafter"/>
</dbReference>
<evidence type="ECO:0000256" key="3">
    <source>
        <dbReference type="ARBA" id="ARBA00022927"/>
    </source>
</evidence>
<comment type="function">
    <text evidence="7">Part of the twin-arginine translocation (Tat) system that transports large folded proteins containing a characteristic twin-arginine motif in their signal peptide across membranes. Together with TatB, TatC is part of a receptor directly interacting with Tat signal peptides.</text>
</comment>
<comment type="similarity">
    <text evidence="7">Belongs to the TatC family.</text>
</comment>
<dbReference type="PRINTS" id="PR01840">
    <property type="entry name" value="TATCFAMILY"/>
</dbReference>
<dbReference type="NCBIfam" id="TIGR00945">
    <property type="entry name" value="tatC"/>
    <property type="match status" value="1"/>
</dbReference>
<keyword evidence="6 7" id="KW-0472">Membrane</keyword>
<sequence length="258" mass="28146">MALRRPRRRRLDPNAMTTVEHLRELRRRLIRAIVAVTIGAIAAYAVYPHLLSVLTEPLCTVEHEPHCVLYVTGPIDGFAIRLKVAAVAGLFLASPIVLWELWRFVAPGLKRGERRLTLGFLVSSVALFVAGGVVAWLVYPRALGFFQSAAGAQVHAIYTPQSYLSLLLILMIAFGVAFLFPVVLVGLELAGVVSPAALRRHRRPAWLGIIVVVAILIPSNDPYSLTAMTVPLLVFYELSIVVGSALTKRRARVADAGG</sequence>
<dbReference type="OrthoDB" id="9777044at2"/>
<dbReference type="GO" id="GO:0033281">
    <property type="term" value="C:TAT protein transport complex"/>
    <property type="evidence" value="ECO:0007669"/>
    <property type="project" value="UniProtKB-UniRule"/>
</dbReference>
<dbReference type="KEGG" id="afo:Afer_0917"/>
<keyword evidence="3 7" id="KW-0653">Protein transport</keyword>
<dbReference type="InterPro" id="IPR002033">
    <property type="entry name" value="TatC"/>
</dbReference>
<evidence type="ECO:0000256" key="6">
    <source>
        <dbReference type="ARBA" id="ARBA00023136"/>
    </source>
</evidence>
<evidence type="ECO:0000256" key="1">
    <source>
        <dbReference type="ARBA" id="ARBA00004141"/>
    </source>
</evidence>
<keyword evidence="7" id="KW-1003">Cell membrane</keyword>
<dbReference type="EMBL" id="CP001631">
    <property type="protein sequence ID" value="ACU53862.1"/>
    <property type="molecule type" value="Genomic_DNA"/>
</dbReference>
<keyword evidence="9" id="KW-1185">Reference proteome</keyword>
<dbReference type="PANTHER" id="PTHR30371">
    <property type="entry name" value="SEC-INDEPENDENT PROTEIN TRANSLOCASE PROTEIN TATC"/>
    <property type="match status" value="1"/>
</dbReference>
<evidence type="ECO:0000313" key="9">
    <source>
        <dbReference type="Proteomes" id="UP000000771"/>
    </source>
</evidence>
<gene>
    <name evidence="7" type="primary">tatC</name>
    <name evidence="8" type="ordered locus">Afer_0917</name>
</gene>
<comment type="subunit">
    <text evidence="7">The Tat system comprises two distinct complexes: a TatABC complex, containing multiple copies of TatA, TatB and TatC subunits, and a separate TatA complex, containing only TatA subunits. Substrates initially bind to the TatABC complex, which probably triggers association of the separate TatA complex to form the active translocon.</text>
</comment>
<proteinExistence type="inferred from homology"/>
<dbReference type="STRING" id="525909.Afer_0917"/>
<evidence type="ECO:0000256" key="5">
    <source>
        <dbReference type="ARBA" id="ARBA00023010"/>
    </source>
</evidence>
<dbReference type="HOGENOM" id="CLU_031942_1_0_11"/>
<dbReference type="AlphaFoldDB" id="C7LYQ4"/>
<reference evidence="8 9" key="1">
    <citation type="journal article" date="2009" name="Stand. Genomic Sci.">
        <title>Complete genome sequence of Acidimicrobium ferrooxidans type strain (ICP).</title>
        <authorList>
            <person name="Clum A."/>
            <person name="Nolan M."/>
            <person name="Lang E."/>
            <person name="Glavina Del Rio T."/>
            <person name="Tice H."/>
            <person name="Copeland A."/>
            <person name="Cheng J.F."/>
            <person name="Lucas S."/>
            <person name="Chen F."/>
            <person name="Bruce D."/>
            <person name="Goodwin L."/>
            <person name="Pitluck S."/>
            <person name="Ivanova N."/>
            <person name="Mavrommatis K."/>
            <person name="Mikhailova N."/>
            <person name="Pati A."/>
            <person name="Chen A."/>
            <person name="Palaniappan K."/>
            <person name="Goker M."/>
            <person name="Spring S."/>
            <person name="Land M."/>
            <person name="Hauser L."/>
            <person name="Chang Y.J."/>
            <person name="Jeffries C.C."/>
            <person name="Chain P."/>
            <person name="Bristow J."/>
            <person name="Eisen J.A."/>
            <person name="Markowitz V."/>
            <person name="Hugenholtz P."/>
            <person name="Kyrpides N.C."/>
            <person name="Klenk H.P."/>
            <person name="Lapidus A."/>
        </authorList>
    </citation>
    <scope>NUCLEOTIDE SEQUENCE [LARGE SCALE GENOMIC DNA]</scope>
    <source>
        <strain evidence="9">DSM 10331 / JCM 15462 / NBRC 103882 / ICP</strain>
    </source>
</reference>
<protein>
    <recommendedName>
        <fullName evidence="7">Sec-independent protein translocase protein TatC</fullName>
    </recommendedName>
</protein>
<accession>C7LYQ4</accession>
<evidence type="ECO:0000313" key="8">
    <source>
        <dbReference type="EMBL" id="ACU53862.1"/>
    </source>
</evidence>